<dbReference type="Pfam" id="PF13840">
    <property type="entry name" value="ACT_7"/>
    <property type="match status" value="1"/>
</dbReference>
<dbReference type="InterPro" id="IPR045865">
    <property type="entry name" value="ACT-like_dom_sf"/>
</dbReference>
<accession>A0ABP7UW25</accession>
<gene>
    <name evidence="3" type="ORF">GCM10022409_46360</name>
</gene>
<evidence type="ECO:0000313" key="4">
    <source>
        <dbReference type="Proteomes" id="UP001501469"/>
    </source>
</evidence>
<evidence type="ECO:0000313" key="3">
    <source>
        <dbReference type="EMBL" id="GAA4054017.1"/>
    </source>
</evidence>
<evidence type="ECO:0000259" key="1">
    <source>
        <dbReference type="Pfam" id="PF10000"/>
    </source>
</evidence>
<dbReference type="PANTHER" id="PTHR39199:SF1">
    <property type="entry name" value="BLR5128 PROTEIN"/>
    <property type="match status" value="1"/>
</dbReference>
<dbReference type="Gene3D" id="3.30.2130.10">
    <property type="entry name" value="VC0802-like"/>
    <property type="match status" value="1"/>
</dbReference>
<comment type="caution">
    <text evidence="3">The sequence shown here is derived from an EMBL/GenBank/DDBJ whole genome shotgun (WGS) entry which is preliminary data.</text>
</comment>
<feature type="domain" description="DUF2241" evidence="1">
    <location>
        <begin position="2"/>
        <end position="66"/>
    </location>
</feature>
<dbReference type="InterPro" id="IPR027795">
    <property type="entry name" value="CASTOR_ACT_dom"/>
</dbReference>
<proteinExistence type="predicted"/>
<dbReference type="SUPFAM" id="SSF55021">
    <property type="entry name" value="ACT-like"/>
    <property type="match status" value="2"/>
</dbReference>
<dbReference type="InterPro" id="IPR018717">
    <property type="entry name" value="DUF2241"/>
</dbReference>
<dbReference type="Proteomes" id="UP001501469">
    <property type="component" value="Unassembled WGS sequence"/>
</dbReference>
<name>A0ABP7UW25_9BACT</name>
<protein>
    <submittedName>
        <fullName evidence="3">ACT domain-containing protein</fullName>
    </submittedName>
</protein>
<dbReference type="Pfam" id="PF10000">
    <property type="entry name" value="ACT_3"/>
    <property type="match status" value="1"/>
</dbReference>
<reference evidence="4" key="1">
    <citation type="journal article" date="2019" name="Int. J. Syst. Evol. Microbiol.">
        <title>The Global Catalogue of Microorganisms (GCM) 10K type strain sequencing project: providing services to taxonomists for standard genome sequencing and annotation.</title>
        <authorList>
            <consortium name="The Broad Institute Genomics Platform"/>
            <consortium name="The Broad Institute Genome Sequencing Center for Infectious Disease"/>
            <person name="Wu L."/>
            <person name="Ma J."/>
        </authorList>
    </citation>
    <scope>NUCLEOTIDE SEQUENCE [LARGE SCALE GENOMIC DNA]</scope>
    <source>
        <strain evidence="4">JCM 17225</strain>
    </source>
</reference>
<organism evidence="3 4">
    <name type="scientific">Hymenobacter glaciei</name>
    <dbReference type="NCBI Taxonomy" id="877209"/>
    <lineage>
        <taxon>Bacteria</taxon>
        <taxon>Pseudomonadati</taxon>
        <taxon>Bacteroidota</taxon>
        <taxon>Cytophagia</taxon>
        <taxon>Cytophagales</taxon>
        <taxon>Hymenobacteraceae</taxon>
        <taxon>Hymenobacter</taxon>
    </lineage>
</organism>
<dbReference type="EMBL" id="BAABDK010000034">
    <property type="protein sequence ID" value="GAA4054017.1"/>
    <property type="molecule type" value="Genomic_DNA"/>
</dbReference>
<feature type="domain" description="CASTOR ACT" evidence="2">
    <location>
        <begin position="71"/>
        <end position="126"/>
    </location>
</feature>
<sequence length="139" mass="14476">MTGETDLARLLATMRPVLNAGEYVFCTTTAPAALPPELVLGSFREPEGLTLIVAREVADEYGLPYGHLMAWLTLTVHSSLAAVGLTAAVAAALTQEGISCNVVAAYYHDHLFVSHAAADRALSALQALSAPTTLPVTAA</sequence>
<dbReference type="PANTHER" id="PTHR39199">
    <property type="entry name" value="BLR5128 PROTEIN"/>
    <property type="match status" value="1"/>
</dbReference>
<dbReference type="RefSeq" id="WP_345059402.1">
    <property type="nucleotide sequence ID" value="NZ_BAABDK010000034.1"/>
</dbReference>
<evidence type="ECO:0000259" key="2">
    <source>
        <dbReference type="Pfam" id="PF13840"/>
    </source>
</evidence>
<keyword evidence="4" id="KW-1185">Reference proteome</keyword>